<evidence type="ECO:0000313" key="12">
    <source>
        <dbReference type="EMBL" id="SLM27576.1"/>
    </source>
</evidence>
<dbReference type="InterPro" id="IPR013767">
    <property type="entry name" value="PAS_fold"/>
</dbReference>
<evidence type="ECO:0000256" key="8">
    <source>
        <dbReference type="ARBA" id="ARBA00023012"/>
    </source>
</evidence>
<dbReference type="Gene3D" id="3.30.450.20">
    <property type="entry name" value="PAS domain"/>
    <property type="match status" value="1"/>
</dbReference>
<dbReference type="CDD" id="cd00082">
    <property type="entry name" value="HisKA"/>
    <property type="match status" value="1"/>
</dbReference>
<dbReference type="InterPro" id="IPR000700">
    <property type="entry name" value="PAS-assoc_C"/>
</dbReference>
<accession>A0A1W1H548</accession>
<dbReference type="PROSITE" id="PS50112">
    <property type="entry name" value="PAS"/>
    <property type="match status" value="1"/>
</dbReference>
<dbReference type="PRINTS" id="PR00344">
    <property type="entry name" value="BCTRLSENSOR"/>
</dbReference>
<dbReference type="SUPFAM" id="SSF55785">
    <property type="entry name" value="PYP-like sensor domain (PAS domain)"/>
    <property type="match status" value="1"/>
</dbReference>
<dbReference type="SUPFAM" id="SSF47384">
    <property type="entry name" value="Homodimeric domain of signal transducing histidine kinase"/>
    <property type="match status" value="1"/>
</dbReference>
<evidence type="ECO:0000256" key="6">
    <source>
        <dbReference type="ARBA" id="ARBA00022777"/>
    </source>
</evidence>
<dbReference type="InterPro" id="IPR036097">
    <property type="entry name" value="HisK_dim/P_sf"/>
</dbReference>
<dbReference type="Proteomes" id="UP000191931">
    <property type="component" value="Unassembled WGS sequence"/>
</dbReference>
<keyword evidence="4" id="KW-0808">Transferase</keyword>
<dbReference type="Gene3D" id="1.10.287.130">
    <property type="match status" value="1"/>
</dbReference>
<dbReference type="InterPro" id="IPR036890">
    <property type="entry name" value="HATPase_C_sf"/>
</dbReference>
<dbReference type="Pfam" id="PF00989">
    <property type="entry name" value="PAS"/>
    <property type="match status" value="1"/>
</dbReference>
<dbReference type="GO" id="GO:0006355">
    <property type="term" value="P:regulation of DNA-templated transcription"/>
    <property type="evidence" value="ECO:0007669"/>
    <property type="project" value="InterPro"/>
</dbReference>
<feature type="domain" description="Histidine kinase" evidence="9">
    <location>
        <begin position="287"/>
        <end position="498"/>
    </location>
</feature>
<evidence type="ECO:0000256" key="2">
    <source>
        <dbReference type="ARBA" id="ARBA00012438"/>
    </source>
</evidence>
<dbReference type="SUPFAM" id="SSF55874">
    <property type="entry name" value="ATPase domain of HSP90 chaperone/DNA topoisomerase II/histidine kinase"/>
    <property type="match status" value="1"/>
</dbReference>
<name>A0A1W1H548_9BACT</name>
<dbReference type="PROSITE" id="PS50113">
    <property type="entry name" value="PAC"/>
    <property type="match status" value="1"/>
</dbReference>
<dbReference type="PANTHER" id="PTHR43065:SF42">
    <property type="entry name" value="TWO-COMPONENT SENSOR PPRA"/>
    <property type="match status" value="1"/>
</dbReference>
<dbReference type="InterPro" id="IPR003661">
    <property type="entry name" value="HisK_dim/P_dom"/>
</dbReference>
<dbReference type="AlphaFoldDB" id="A0A1W1H548"/>
<dbReference type="EC" id="2.7.13.3" evidence="2"/>
<evidence type="ECO:0000256" key="7">
    <source>
        <dbReference type="ARBA" id="ARBA00022840"/>
    </source>
</evidence>
<dbReference type="OrthoDB" id="9805967at2"/>
<keyword evidence="3" id="KW-0597">Phosphoprotein</keyword>
<proteinExistence type="predicted"/>
<dbReference type="InterPro" id="IPR004358">
    <property type="entry name" value="Sig_transdc_His_kin-like_C"/>
</dbReference>
<dbReference type="SMART" id="SM00388">
    <property type="entry name" value="HisKA"/>
    <property type="match status" value="1"/>
</dbReference>
<evidence type="ECO:0000256" key="4">
    <source>
        <dbReference type="ARBA" id="ARBA00022679"/>
    </source>
</evidence>
<dbReference type="InterPro" id="IPR000014">
    <property type="entry name" value="PAS"/>
</dbReference>
<dbReference type="PANTHER" id="PTHR43065">
    <property type="entry name" value="SENSOR HISTIDINE KINASE"/>
    <property type="match status" value="1"/>
</dbReference>
<dbReference type="NCBIfam" id="TIGR00229">
    <property type="entry name" value="sensory_box"/>
    <property type="match status" value="1"/>
</dbReference>
<evidence type="ECO:0000256" key="5">
    <source>
        <dbReference type="ARBA" id="ARBA00022741"/>
    </source>
</evidence>
<dbReference type="Gene3D" id="3.30.565.10">
    <property type="entry name" value="Histidine kinase-like ATPase, C-terminal domain"/>
    <property type="match status" value="1"/>
</dbReference>
<dbReference type="GO" id="GO:0005524">
    <property type="term" value="F:ATP binding"/>
    <property type="evidence" value="ECO:0007669"/>
    <property type="project" value="UniProtKB-KW"/>
</dbReference>
<dbReference type="Pfam" id="PF02518">
    <property type="entry name" value="HATPase_c"/>
    <property type="match status" value="1"/>
</dbReference>
<dbReference type="EMBL" id="FWEV01000007">
    <property type="protein sequence ID" value="SLM27576.1"/>
    <property type="molecule type" value="Genomic_DNA"/>
</dbReference>
<keyword evidence="7" id="KW-0067">ATP-binding</keyword>
<dbReference type="PROSITE" id="PS50109">
    <property type="entry name" value="HIS_KIN"/>
    <property type="match status" value="1"/>
</dbReference>
<evidence type="ECO:0000256" key="1">
    <source>
        <dbReference type="ARBA" id="ARBA00000085"/>
    </source>
</evidence>
<evidence type="ECO:0000259" key="10">
    <source>
        <dbReference type="PROSITE" id="PS50112"/>
    </source>
</evidence>
<evidence type="ECO:0000259" key="9">
    <source>
        <dbReference type="PROSITE" id="PS50109"/>
    </source>
</evidence>
<dbReference type="RefSeq" id="WP_080804016.1">
    <property type="nucleotide sequence ID" value="NZ_LT828545.1"/>
</dbReference>
<sequence length="502" mass="55861">MIYGNDVENHYLLKAIETIKRQIVVISPDYRILASNCNPNKSYFLNRNSSEGEICHKALFNLEIPCINCPATEVKKTGRPSLKQILIEQDEEDEENSEKSSCLYAYPMPTTDSTMDEDAIVVLDFDLPSLFRYDEKRATSNAFLRNLIHSAADGVIAADMTGKIIIFNKAATKISGYSKQDAIENLNIRNLYPPGDAHKIMQKMRSNEYGGKGVVKAHKQVAIRKDGSTTPISLNASIVYENGKEVASIGFFHDLTEAKRLEAELEKMQIQLLQAEKMSSLGKLAAGVAHQLNNPLGGITLFTQLILEEHDVNEDVKSDLLRIQRDAERCSSIVKELLEFARQTKREVRLQNINKIIGRTLFLLKNQAIFQNIKIIEEYDTSLPEIPADVQQLNHVFMNIILNAADAMEGAGTLRLRTSPDQDNKMALITISDTGPGIPEPIIGNIFEPFFTTKEEGKGTGLGLSMAYGIVESHNGKISVENLENGGAMFSIKLPLKQKTES</sequence>
<keyword evidence="5" id="KW-0547">Nucleotide-binding</keyword>
<gene>
    <name evidence="12" type="ORF">MTBBW1_1040033</name>
</gene>
<dbReference type="CDD" id="cd00130">
    <property type="entry name" value="PAS"/>
    <property type="match status" value="1"/>
</dbReference>
<evidence type="ECO:0000259" key="11">
    <source>
        <dbReference type="PROSITE" id="PS50113"/>
    </source>
</evidence>
<evidence type="ECO:0000313" key="13">
    <source>
        <dbReference type="Proteomes" id="UP000191931"/>
    </source>
</evidence>
<dbReference type="SMART" id="SM00091">
    <property type="entry name" value="PAS"/>
    <property type="match status" value="1"/>
</dbReference>
<comment type="catalytic activity">
    <reaction evidence="1">
        <text>ATP + protein L-histidine = ADP + protein N-phospho-L-histidine.</text>
        <dbReference type="EC" id="2.7.13.3"/>
    </reaction>
</comment>
<keyword evidence="13" id="KW-1185">Reference proteome</keyword>
<organism evidence="12 13">
    <name type="scientific">Desulfamplus magnetovallimortis</name>
    <dbReference type="NCBI Taxonomy" id="1246637"/>
    <lineage>
        <taxon>Bacteria</taxon>
        <taxon>Pseudomonadati</taxon>
        <taxon>Thermodesulfobacteriota</taxon>
        <taxon>Desulfobacteria</taxon>
        <taxon>Desulfobacterales</taxon>
        <taxon>Desulfobacteraceae</taxon>
        <taxon>Desulfamplus</taxon>
    </lineage>
</organism>
<dbReference type="InterPro" id="IPR035965">
    <property type="entry name" value="PAS-like_dom_sf"/>
</dbReference>
<keyword evidence="8" id="KW-0902">Two-component regulatory system</keyword>
<dbReference type="STRING" id="1246637.MTBBW1_1040033"/>
<dbReference type="InterPro" id="IPR005467">
    <property type="entry name" value="His_kinase_dom"/>
</dbReference>
<dbReference type="InterPro" id="IPR003594">
    <property type="entry name" value="HATPase_dom"/>
</dbReference>
<dbReference type="Pfam" id="PF00512">
    <property type="entry name" value="HisKA"/>
    <property type="match status" value="1"/>
</dbReference>
<feature type="domain" description="PAC" evidence="11">
    <location>
        <begin position="216"/>
        <end position="267"/>
    </location>
</feature>
<evidence type="ECO:0000256" key="3">
    <source>
        <dbReference type="ARBA" id="ARBA00022553"/>
    </source>
</evidence>
<keyword evidence="6 12" id="KW-0418">Kinase</keyword>
<reference evidence="12 13" key="1">
    <citation type="submission" date="2017-03" db="EMBL/GenBank/DDBJ databases">
        <authorList>
            <person name="Afonso C.L."/>
            <person name="Miller P.J."/>
            <person name="Scott M.A."/>
            <person name="Spackman E."/>
            <person name="Goraichik I."/>
            <person name="Dimitrov K.M."/>
            <person name="Suarez D.L."/>
            <person name="Swayne D.E."/>
        </authorList>
    </citation>
    <scope>NUCLEOTIDE SEQUENCE [LARGE SCALE GENOMIC DNA]</scope>
    <source>
        <strain evidence="12">PRJEB14757</strain>
    </source>
</reference>
<dbReference type="GO" id="GO:0000155">
    <property type="term" value="F:phosphorelay sensor kinase activity"/>
    <property type="evidence" value="ECO:0007669"/>
    <property type="project" value="InterPro"/>
</dbReference>
<protein>
    <recommendedName>
        <fullName evidence="2">histidine kinase</fullName>
        <ecNumber evidence="2">2.7.13.3</ecNumber>
    </recommendedName>
</protein>
<feature type="domain" description="PAS" evidence="10">
    <location>
        <begin position="140"/>
        <end position="211"/>
    </location>
</feature>
<dbReference type="SMART" id="SM00387">
    <property type="entry name" value="HATPase_c"/>
    <property type="match status" value="1"/>
</dbReference>